<gene>
    <name evidence="1" type="ORF">DSO57_1031519</name>
</gene>
<evidence type="ECO:0000313" key="2">
    <source>
        <dbReference type="Proteomes" id="UP001165960"/>
    </source>
</evidence>
<proteinExistence type="predicted"/>
<dbReference type="EMBL" id="QTSX02007327">
    <property type="protein sequence ID" value="KAJ9048762.1"/>
    <property type="molecule type" value="Genomic_DNA"/>
</dbReference>
<name>A0ACC2RFB7_9FUNG</name>
<comment type="caution">
    <text evidence="1">The sequence shown here is derived from an EMBL/GenBank/DDBJ whole genome shotgun (WGS) entry which is preliminary data.</text>
</comment>
<organism evidence="1 2">
    <name type="scientific">Entomophthora muscae</name>
    <dbReference type="NCBI Taxonomy" id="34485"/>
    <lineage>
        <taxon>Eukaryota</taxon>
        <taxon>Fungi</taxon>
        <taxon>Fungi incertae sedis</taxon>
        <taxon>Zoopagomycota</taxon>
        <taxon>Entomophthoromycotina</taxon>
        <taxon>Entomophthoromycetes</taxon>
        <taxon>Entomophthorales</taxon>
        <taxon>Entomophthoraceae</taxon>
        <taxon>Entomophthora</taxon>
    </lineage>
</organism>
<accession>A0ACC2RFB7</accession>
<dbReference type="Proteomes" id="UP001165960">
    <property type="component" value="Unassembled WGS sequence"/>
</dbReference>
<sequence>METHSPTNNSRQLPNTSKQAALRNMKLNTYMATEPTTKISVLHQVKRITNRGNNLTNAQEAVQLYLNKKNQKGGLSGEEGDGVRIDNSSSLETRAREQELNPNPGPPQATGPVDCRTVRLRLSGIEPP</sequence>
<protein>
    <submittedName>
        <fullName evidence="1">Uncharacterized protein</fullName>
    </submittedName>
</protein>
<keyword evidence="2" id="KW-1185">Reference proteome</keyword>
<reference evidence="1" key="1">
    <citation type="submission" date="2022-04" db="EMBL/GenBank/DDBJ databases">
        <title>Genome of the entomopathogenic fungus Entomophthora muscae.</title>
        <authorList>
            <person name="Elya C."/>
            <person name="Lovett B.R."/>
            <person name="Lee E."/>
            <person name="Macias A.M."/>
            <person name="Hajek A.E."/>
            <person name="De Bivort B.L."/>
            <person name="Kasson M.T."/>
            <person name="De Fine Licht H.H."/>
            <person name="Stajich J.E."/>
        </authorList>
    </citation>
    <scope>NUCLEOTIDE SEQUENCE</scope>
    <source>
        <strain evidence="1">Berkeley</strain>
    </source>
</reference>
<evidence type="ECO:0000313" key="1">
    <source>
        <dbReference type="EMBL" id="KAJ9048762.1"/>
    </source>
</evidence>